<dbReference type="Proteomes" id="UP000307440">
    <property type="component" value="Unassembled WGS sequence"/>
</dbReference>
<evidence type="ECO:0000313" key="2">
    <source>
        <dbReference type="Proteomes" id="UP000307440"/>
    </source>
</evidence>
<keyword evidence="2" id="KW-1185">Reference proteome</keyword>
<gene>
    <name evidence="1" type="ORF">FA15DRAFT_729687</name>
</gene>
<organism evidence="1 2">
    <name type="scientific">Coprinopsis marcescibilis</name>
    <name type="common">Agaric fungus</name>
    <name type="synonym">Psathyrella marcescibilis</name>
    <dbReference type="NCBI Taxonomy" id="230819"/>
    <lineage>
        <taxon>Eukaryota</taxon>
        <taxon>Fungi</taxon>
        <taxon>Dikarya</taxon>
        <taxon>Basidiomycota</taxon>
        <taxon>Agaricomycotina</taxon>
        <taxon>Agaricomycetes</taxon>
        <taxon>Agaricomycetidae</taxon>
        <taxon>Agaricales</taxon>
        <taxon>Agaricineae</taxon>
        <taxon>Psathyrellaceae</taxon>
        <taxon>Coprinopsis</taxon>
    </lineage>
</organism>
<evidence type="ECO:0000313" key="1">
    <source>
        <dbReference type="EMBL" id="TFK18498.1"/>
    </source>
</evidence>
<name>A0A5C3KEV8_COPMA</name>
<protein>
    <submittedName>
        <fullName evidence="1">Uncharacterized protein</fullName>
    </submittedName>
</protein>
<dbReference type="AlphaFoldDB" id="A0A5C3KEV8"/>
<dbReference type="EMBL" id="ML210396">
    <property type="protein sequence ID" value="TFK18498.1"/>
    <property type="molecule type" value="Genomic_DNA"/>
</dbReference>
<sequence>MTSTSGLGSYALSPLQWNLLHDLIEVLKLFELLTDLFSKPDVPLIVDVYPLLTKLERSLNALQDDTPSPAGLNGQEIDHELTDPVFRVAAQASLFMVEKYRPLLNECDYYSISILMCPDRKAKWFTKANGFPTGFGRKVVKRAQEIFNACY</sequence>
<dbReference type="STRING" id="230819.A0A5C3KEV8"/>
<dbReference type="OrthoDB" id="3050260at2759"/>
<proteinExistence type="predicted"/>
<reference evidence="1 2" key="1">
    <citation type="journal article" date="2019" name="Nat. Ecol. Evol.">
        <title>Megaphylogeny resolves global patterns of mushroom evolution.</title>
        <authorList>
            <person name="Varga T."/>
            <person name="Krizsan K."/>
            <person name="Foldi C."/>
            <person name="Dima B."/>
            <person name="Sanchez-Garcia M."/>
            <person name="Sanchez-Ramirez S."/>
            <person name="Szollosi G.J."/>
            <person name="Szarkandi J.G."/>
            <person name="Papp V."/>
            <person name="Albert L."/>
            <person name="Andreopoulos W."/>
            <person name="Angelini C."/>
            <person name="Antonin V."/>
            <person name="Barry K.W."/>
            <person name="Bougher N.L."/>
            <person name="Buchanan P."/>
            <person name="Buyck B."/>
            <person name="Bense V."/>
            <person name="Catcheside P."/>
            <person name="Chovatia M."/>
            <person name="Cooper J."/>
            <person name="Damon W."/>
            <person name="Desjardin D."/>
            <person name="Finy P."/>
            <person name="Geml J."/>
            <person name="Haridas S."/>
            <person name="Hughes K."/>
            <person name="Justo A."/>
            <person name="Karasinski D."/>
            <person name="Kautmanova I."/>
            <person name="Kiss B."/>
            <person name="Kocsube S."/>
            <person name="Kotiranta H."/>
            <person name="LaButti K.M."/>
            <person name="Lechner B.E."/>
            <person name="Liimatainen K."/>
            <person name="Lipzen A."/>
            <person name="Lukacs Z."/>
            <person name="Mihaltcheva S."/>
            <person name="Morgado L.N."/>
            <person name="Niskanen T."/>
            <person name="Noordeloos M.E."/>
            <person name="Ohm R.A."/>
            <person name="Ortiz-Santana B."/>
            <person name="Ovrebo C."/>
            <person name="Racz N."/>
            <person name="Riley R."/>
            <person name="Savchenko A."/>
            <person name="Shiryaev A."/>
            <person name="Soop K."/>
            <person name="Spirin V."/>
            <person name="Szebenyi C."/>
            <person name="Tomsovsky M."/>
            <person name="Tulloss R.E."/>
            <person name="Uehling J."/>
            <person name="Grigoriev I.V."/>
            <person name="Vagvolgyi C."/>
            <person name="Papp T."/>
            <person name="Martin F.M."/>
            <person name="Miettinen O."/>
            <person name="Hibbett D.S."/>
            <person name="Nagy L.G."/>
        </authorList>
    </citation>
    <scope>NUCLEOTIDE SEQUENCE [LARGE SCALE GENOMIC DNA]</scope>
    <source>
        <strain evidence="1 2">CBS 121175</strain>
    </source>
</reference>
<accession>A0A5C3KEV8</accession>